<evidence type="ECO:0000256" key="4">
    <source>
        <dbReference type="ARBA" id="ARBA00022833"/>
    </source>
</evidence>
<dbReference type="GO" id="GO:0005634">
    <property type="term" value="C:nucleus"/>
    <property type="evidence" value="ECO:0007669"/>
    <property type="project" value="UniProtKB-SubCell"/>
</dbReference>
<protein>
    <submittedName>
        <fullName evidence="7">Uncharacterized protein</fullName>
    </submittedName>
</protein>
<dbReference type="InterPro" id="IPR012337">
    <property type="entry name" value="RNaseH-like_sf"/>
</dbReference>
<dbReference type="SUPFAM" id="SSF53098">
    <property type="entry name" value="Ribonuclease H-like"/>
    <property type="match status" value="1"/>
</dbReference>
<keyword evidence="3" id="KW-0863">Zinc-finger</keyword>
<dbReference type="InterPro" id="IPR052035">
    <property type="entry name" value="ZnF_BED_domain_contain"/>
</dbReference>
<dbReference type="PANTHER" id="PTHR46481">
    <property type="entry name" value="ZINC FINGER BED DOMAIN-CONTAINING PROTEIN 4"/>
    <property type="match status" value="1"/>
</dbReference>
<feature type="compositionally biased region" description="Basic and acidic residues" evidence="6">
    <location>
        <begin position="1"/>
        <end position="18"/>
    </location>
</feature>
<comment type="subcellular location">
    <subcellularLocation>
        <location evidence="1">Nucleus</location>
    </subcellularLocation>
</comment>
<keyword evidence="2" id="KW-0479">Metal-binding</keyword>
<comment type="caution">
    <text evidence="7">The sequence shown here is derived from an EMBL/GenBank/DDBJ whole genome shotgun (WGS) entry which is preliminary data.</text>
</comment>
<gene>
    <name evidence="7" type="ORF">RRF57_012803</name>
</gene>
<dbReference type="Proteomes" id="UP001305414">
    <property type="component" value="Unassembled WGS sequence"/>
</dbReference>
<dbReference type="EMBL" id="JAWHQM010000091">
    <property type="protein sequence ID" value="KAK5637091.1"/>
    <property type="molecule type" value="Genomic_DNA"/>
</dbReference>
<keyword evidence="4" id="KW-0862">Zinc</keyword>
<dbReference type="GO" id="GO:0008270">
    <property type="term" value="F:zinc ion binding"/>
    <property type="evidence" value="ECO:0007669"/>
    <property type="project" value="UniProtKB-KW"/>
</dbReference>
<evidence type="ECO:0000256" key="1">
    <source>
        <dbReference type="ARBA" id="ARBA00004123"/>
    </source>
</evidence>
<proteinExistence type="predicted"/>
<evidence type="ECO:0000313" key="8">
    <source>
        <dbReference type="Proteomes" id="UP001305414"/>
    </source>
</evidence>
<keyword evidence="5" id="KW-0539">Nucleus</keyword>
<organism evidence="7 8">
    <name type="scientific">Xylaria bambusicola</name>
    <dbReference type="NCBI Taxonomy" id="326684"/>
    <lineage>
        <taxon>Eukaryota</taxon>
        <taxon>Fungi</taxon>
        <taxon>Dikarya</taxon>
        <taxon>Ascomycota</taxon>
        <taxon>Pezizomycotina</taxon>
        <taxon>Sordariomycetes</taxon>
        <taxon>Xylariomycetidae</taxon>
        <taxon>Xylariales</taxon>
        <taxon>Xylariaceae</taxon>
        <taxon>Xylaria</taxon>
    </lineage>
</organism>
<feature type="region of interest" description="Disordered" evidence="6">
    <location>
        <begin position="1"/>
        <end position="24"/>
    </location>
</feature>
<evidence type="ECO:0000256" key="6">
    <source>
        <dbReference type="SAM" id="MobiDB-lite"/>
    </source>
</evidence>
<keyword evidence="8" id="KW-1185">Reference proteome</keyword>
<accession>A0AAN7V106</accession>
<evidence type="ECO:0000313" key="7">
    <source>
        <dbReference type="EMBL" id="KAK5637091.1"/>
    </source>
</evidence>
<dbReference type="PANTHER" id="PTHR46481:SF10">
    <property type="entry name" value="ZINC FINGER BED DOMAIN-CONTAINING PROTEIN 39"/>
    <property type="match status" value="1"/>
</dbReference>
<name>A0AAN7V106_9PEZI</name>
<evidence type="ECO:0000256" key="5">
    <source>
        <dbReference type="ARBA" id="ARBA00023242"/>
    </source>
</evidence>
<evidence type="ECO:0000256" key="3">
    <source>
        <dbReference type="ARBA" id="ARBA00022771"/>
    </source>
</evidence>
<dbReference type="AlphaFoldDB" id="A0AAN7V106"/>
<evidence type="ECO:0000256" key="2">
    <source>
        <dbReference type="ARBA" id="ARBA00022723"/>
    </source>
</evidence>
<reference evidence="7 8" key="1">
    <citation type="submission" date="2023-10" db="EMBL/GenBank/DDBJ databases">
        <title>Draft genome sequence of Xylaria bambusicola isolate GMP-LS, the root and basal stem rot pathogen of sugarcane in Indonesia.</title>
        <authorList>
            <person name="Selvaraj P."/>
            <person name="Muralishankar V."/>
            <person name="Muruganantham S."/>
            <person name="Sp S."/>
            <person name="Haryani S."/>
            <person name="Lau K.J.X."/>
            <person name="Naqvi N.I."/>
        </authorList>
    </citation>
    <scope>NUCLEOTIDE SEQUENCE [LARGE SCALE GENOMIC DNA]</scope>
    <source>
        <strain evidence="7">GMP-LS</strain>
    </source>
</reference>
<sequence length="260" mass="29632">MTPDGKPKSDLEQRDGQKSKKTHRSIADMLDLDPNKAGDQALANKMITRFDPSHFQRLLVKWIIDANLPFSTRLFNAFCYLNPSVAIRDAVLRRTKLKELVVAEYYKHREVVVDVLQMAPSQVHIAFDGWRSPNQRNLYSIAAFFRDQQTSRPKKIILNVPKITGRHFGTTIASYVVDSIDAYQVGSKLGYFTLDNASNNNTAMDEIGTHFGFNRRQRRCRCFSHCLNISAKALLFGKDVEAFKAKLNSIETLSEAKFQL</sequence>